<comment type="similarity">
    <text evidence="2">Belongs to the plant acyltransferase family.</text>
</comment>
<keyword evidence="3" id="KW-0808">Transferase</keyword>
<name>A0AAN6LZR8_9PLEO</name>
<dbReference type="AlphaFoldDB" id="A0AAN6LZR8"/>
<dbReference type="InterPro" id="IPR051283">
    <property type="entry name" value="Sec_Metabolite_Acyltrans"/>
</dbReference>
<protein>
    <submittedName>
        <fullName evidence="5">Uncharacterized protein</fullName>
    </submittedName>
</protein>
<evidence type="ECO:0000313" key="5">
    <source>
        <dbReference type="EMBL" id="KAK3213574.1"/>
    </source>
</evidence>
<sequence>MTIFTIYFPHTLMDAVGQRELLDSWCLMLSSEEDKIKTPYCTDIDPLSSLGTAPHEVYRLASQQLGIYGIVGYGIGQAISFMRTSENRMVCVPATLIKKLHETAIAELARNYPENPPSSQFLTEGDVLCAWWTRVLVSRSFCNPDQTITLNNAFDIRKVLRADLIPEETIYISNAIGFINVLLFARDVLEKPLAYTAHAIRTAITELGTREQVETFFALARHNFGKLPPFFGDRNMHMITFSNWSKTNLYQLDLSTAIAKGSNTRVAKPRYIQNTQSDLAFPNAFPIIGKDCDGNYWLSGLMRKGLWADIEMALTCEA</sequence>
<evidence type="ECO:0000256" key="4">
    <source>
        <dbReference type="ARBA" id="ARBA00023315"/>
    </source>
</evidence>
<dbReference type="Proteomes" id="UP001280581">
    <property type="component" value="Unassembled WGS sequence"/>
</dbReference>
<comment type="caution">
    <text evidence="5">The sequence shown here is derived from an EMBL/GenBank/DDBJ whole genome shotgun (WGS) entry which is preliminary data.</text>
</comment>
<dbReference type="Gene3D" id="3.30.559.10">
    <property type="entry name" value="Chloramphenicol acetyltransferase-like domain"/>
    <property type="match status" value="1"/>
</dbReference>
<evidence type="ECO:0000256" key="2">
    <source>
        <dbReference type="ARBA" id="ARBA00009861"/>
    </source>
</evidence>
<evidence type="ECO:0000256" key="1">
    <source>
        <dbReference type="ARBA" id="ARBA00005179"/>
    </source>
</evidence>
<comment type="pathway">
    <text evidence="1">Secondary metabolite biosynthesis.</text>
</comment>
<dbReference type="PANTHER" id="PTHR31896:SF69">
    <property type="entry name" value="FAMILY REGULATORY PROTEIN, PUTATIVE (AFU_ORTHOLOGUE AFUA_3G14730)-RELATED"/>
    <property type="match status" value="1"/>
</dbReference>
<organism evidence="5 6">
    <name type="scientific">Pseudopithomyces chartarum</name>
    <dbReference type="NCBI Taxonomy" id="1892770"/>
    <lineage>
        <taxon>Eukaryota</taxon>
        <taxon>Fungi</taxon>
        <taxon>Dikarya</taxon>
        <taxon>Ascomycota</taxon>
        <taxon>Pezizomycotina</taxon>
        <taxon>Dothideomycetes</taxon>
        <taxon>Pleosporomycetidae</taxon>
        <taxon>Pleosporales</taxon>
        <taxon>Massarineae</taxon>
        <taxon>Didymosphaeriaceae</taxon>
        <taxon>Pseudopithomyces</taxon>
    </lineage>
</organism>
<keyword evidence="6" id="KW-1185">Reference proteome</keyword>
<proteinExistence type="inferred from homology"/>
<evidence type="ECO:0000313" key="6">
    <source>
        <dbReference type="Proteomes" id="UP001280581"/>
    </source>
</evidence>
<reference evidence="5 6" key="1">
    <citation type="submission" date="2021-02" db="EMBL/GenBank/DDBJ databases">
        <title>Genome assembly of Pseudopithomyces chartarum.</title>
        <authorList>
            <person name="Jauregui R."/>
            <person name="Singh J."/>
            <person name="Voisey C."/>
        </authorList>
    </citation>
    <scope>NUCLEOTIDE SEQUENCE [LARGE SCALE GENOMIC DNA]</scope>
    <source>
        <strain evidence="5 6">AGR01</strain>
    </source>
</reference>
<evidence type="ECO:0000256" key="3">
    <source>
        <dbReference type="ARBA" id="ARBA00022679"/>
    </source>
</evidence>
<accession>A0AAN6LZR8</accession>
<dbReference type="EMBL" id="WVTA01000004">
    <property type="protein sequence ID" value="KAK3213574.1"/>
    <property type="molecule type" value="Genomic_DNA"/>
</dbReference>
<gene>
    <name evidence="5" type="ORF">GRF29_28g307165</name>
</gene>
<dbReference type="InterPro" id="IPR023213">
    <property type="entry name" value="CAT-like_dom_sf"/>
</dbReference>
<keyword evidence="4" id="KW-0012">Acyltransferase</keyword>
<dbReference type="GO" id="GO:0016746">
    <property type="term" value="F:acyltransferase activity"/>
    <property type="evidence" value="ECO:0007669"/>
    <property type="project" value="UniProtKB-KW"/>
</dbReference>
<dbReference type="PANTHER" id="PTHR31896">
    <property type="entry name" value="FAMILY REGULATORY PROTEIN, PUTATIVE (AFU_ORTHOLOGUE AFUA_3G14730)-RELATED"/>
    <property type="match status" value="1"/>
</dbReference>
<dbReference type="Pfam" id="PF02458">
    <property type="entry name" value="Transferase"/>
    <property type="match status" value="1"/>
</dbReference>